<dbReference type="Gene3D" id="3.40.50.1820">
    <property type="entry name" value="alpha/beta hydrolase"/>
    <property type="match status" value="1"/>
</dbReference>
<evidence type="ECO:0000256" key="1">
    <source>
        <dbReference type="ARBA" id="ARBA00004613"/>
    </source>
</evidence>
<comment type="caution">
    <text evidence="6">The sequence shown here is derived from an EMBL/GenBank/DDBJ whole genome shotgun (WGS) entry which is preliminary data.</text>
</comment>
<evidence type="ECO:0000256" key="2">
    <source>
        <dbReference type="ARBA" id="ARBA00010701"/>
    </source>
</evidence>
<dbReference type="SUPFAM" id="SSF53474">
    <property type="entry name" value="alpha/beta-Hydrolases"/>
    <property type="match status" value="1"/>
</dbReference>
<comment type="subcellular location">
    <subcellularLocation>
        <location evidence="1">Secreted</location>
    </subcellularLocation>
</comment>
<comment type="similarity">
    <text evidence="2 4">Belongs to the AB hydrolase superfamily. Lipase family.</text>
</comment>
<dbReference type="Pfam" id="PF00151">
    <property type="entry name" value="Lipase"/>
    <property type="match status" value="1"/>
</dbReference>
<evidence type="ECO:0000313" key="7">
    <source>
        <dbReference type="Proteomes" id="UP001162164"/>
    </source>
</evidence>
<dbReference type="PANTHER" id="PTHR11610">
    <property type="entry name" value="LIPASE"/>
    <property type="match status" value="1"/>
</dbReference>
<dbReference type="InterPro" id="IPR013818">
    <property type="entry name" value="Lipase"/>
</dbReference>
<protein>
    <recommendedName>
        <fullName evidence="5">Lipase domain-containing protein</fullName>
    </recommendedName>
</protein>
<evidence type="ECO:0000313" key="6">
    <source>
        <dbReference type="EMBL" id="KAJ8979140.1"/>
    </source>
</evidence>
<dbReference type="CDD" id="cd00707">
    <property type="entry name" value="Pancreat_lipase_like"/>
    <property type="match status" value="1"/>
</dbReference>
<evidence type="ECO:0000259" key="5">
    <source>
        <dbReference type="Pfam" id="PF00151"/>
    </source>
</evidence>
<dbReference type="PRINTS" id="PR00821">
    <property type="entry name" value="TAGLIPASE"/>
</dbReference>
<accession>A0ABQ9JM82</accession>
<dbReference type="Proteomes" id="UP001162164">
    <property type="component" value="Unassembled WGS sequence"/>
</dbReference>
<dbReference type="EMBL" id="JAPWTJ010000369">
    <property type="protein sequence ID" value="KAJ8979140.1"/>
    <property type="molecule type" value="Genomic_DNA"/>
</dbReference>
<dbReference type="PANTHER" id="PTHR11610:SF190">
    <property type="entry name" value="VITELLOGENIN-3-LIKE PROTEIN"/>
    <property type="match status" value="1"/>
</dbReference>
<organism evidence="6 7">
    <name type="scientific">Molorchus minor</name>
    <dbReference type="NCBI Taxonomy" id="1323400"/>
    <lineage>
        <taxon>Eukaryota</taxon>
        <taxon>Metazoa</taxon>
        <taxon>Ecdysozoa</taxon>
        <taxon>Arthropoda</taxon>
        <taxon>Hexapoda</taxon>
        <taxon>Insecta</taxon>
        <taxon>Pterygota</taxon>
        <taxon>Neoptera</taxon>
        <taxon>Endopterygota</taxon>
        <taxon>Coleoptera</taxon>
        <taxon>Polyphaga</taxon>
        <taxon>Cucujiformia</taxon>
        <taxon>Chrysomeloidea</taxon>
        <taxon>Cerambycidae</taxon>
        <taxon>Lamiinae</taxon>
        <taxon>Monochamini</taxon>
        <taxon>Molorchus</taxon>
    </lineage>
</organism>
<evidence type="ECO:0000256" key="4">
    <source>
        <dbReference type="RuleBase" id="RU004262"/>
    </source>
</evidence>
<gene>
    <name evidence="6" type="ORF">NQ317_016759</name>
</gene>
<dbReference type="InterPro" id="IPR000734">
    <property type="entry name" value="TAG_lipase"/>
</dbReference>
<feature type="domain" description="Lipase" evidence="5">
    <location>
        <begin position="2"/>
        <end position="192"/>
    </location>
</feature>
<name>A0ABQ9JM82_9CUCU</name>
<dbReference type="InterPro" id="IPR033906">
    <property type="entry name" value="Lipase_N"/>
</dbReference>
<keyword evidence="7" id="KW-1185">Reference proteome</keyword>
<proteinExistence type="inferred from homology"/>
<reference evidence="6" key="1">
    <citation type="journal article" date="2023" name="Insect Mol. Biol.">
        <title>Genome sequencing provides insights into the evolution of gene families encoding plant cell wall-degrading enzymes in longhorned beetles.</title>
        <authorList>
            <person name="Shin N.R."/>
            <person name="Okamura Y."/>
            <person name="Kirsch R."/>
            <person name="Pauchet Y."/>
        </authorList>
    </citation>
    <scope>NUCLEOTIDE SEQUENCE</scope>
    <source>
        <strain evidence="6">MMC_N1</strain>
    </source>
</reference>
<keyword evidence="3" id="KW-0964">Secreted</keyword>
<sequence>MLSKHDVNLFVVDWSPIASGSYLSAKQAVNKVGMYVAQFVKSLTERFNLTLDKTAMAGHSLGAHVAGNAGAALGSQLDHIVGLDPALPLFSLADTNNRLDPTDAKYVHVIHTCGGMLGFMAPIGHADYYPNGGSSQPGCLLDVTGVCAHARSFFYFAESIAPITKTFVSKQCSTYKDYKKGKCKSNPRSIMGDYPVDKG</sequence>
<dbReference type="InterPro" id="IPR029058">
    <property type="entry name" value="AB_hydrolase_fold"/>
</dbReference>
<evidence type="ECO:0000256" key="3">
    <source>
        <dbReference type="ARBA" id="ARBA00022525"/>
    </source>
</evidence>